<dbReference type="Proteomes" id="UP000813824">
    <property type="component" value="Unassembled WGS sequence"/>
</dbReference>
<evidence type="ECO:0000313" key="4">
    <source>
        <dbReference type="Proteomes" id="UP000813824"/>
    </source>
</evidence>
<sequence length="1221" mass="139188">MEIALSFVDRSATVWDVKRAIGAILHGEEFYNPEDPSARRVNFHVELNEGITGTRNDGTGKLTLPTQKDGARFLKMVYGHGKAIKVNGRKLGFRRTGNKVDRRLVTQLDITPYLPPELEEEREDKLAHLRPAFHIDKVQFGIFYRDPTDPPGSSRRFANEYELSHKDKGAGRIWIEYAHKLIRVQLGDPMLESTAYNIAINFYNIRRFAIGMDWGSHFICFELWTPPIFQREDFHRTLTGDEFRDNKRFRQRIHSLNPAHAVIAPYAHQLRVILHHENELHEFARLCQIAGLPRPFRATVEAERKLFFAVKEVEKIQRWLRSFEWSIAFQLEASFRNGLLTTPELWALREPIELLCGSEPHVAADILRLFVEILRNRTASQSPRQCLEQARTKRDKLIEKRPNAGTFLCHHVTVTPTRLLLEGPYVIQSNRVIRKYPDHQTNFIRVDFRDEDRLQYRWERDVDGKSLLDDRVGGILKNGLEIAGRHFEFLAYSNSALRTHSVWFVRELEYPIRPLINAHVIRSSLGDFSGVIRYPSKYAARIAQAFTATDPSVTIRRSQWEEVPDLGTDPYLFTDGIGTISPKLGDLIWDALCNDRDENYRKHIKPSAYQIRFLGYKGVVSIDHELEGIKMRLRPSMNKFSVPQEEEEADIEIAKAFERAGEAHLNRQLIMILEDRGVEKAHLVKLQDEAIKDIHTARDSLGNASQLLKAHALGRSYNLHYIIQGLRALGMGTDSENDIKHVLSDVFIDRLITFGMNSVLRDIKHKARIPIPNSYHLVGVADEGPAYEAEGKRNVFKLKEGEIFVCIHRQDEEPKILKGPVTISRSPTVHPGDVQRVRAIGEPPAGKLCSFRHLKNVVVLPSVDAKGRSLASCLGGGDLDGDEYQIIQESTLLPTKYSEPASYEGAGTRELNRPGESTIDDICDFVVEYINSDVLGLLSDLHLVIADQSKHGTFDAKCIELAQLCSQAVDYPKNGIPVQMDAAPSRLMPYKPDWKQADHKIVQNADYYQSTKALGELFRGVTLFDKPKPLAEDVKARIASLPPLSDSISEALKPFITQHLGDFVNKDEDITDLHNLFLGYVDELRYTCLAHSVSESPDSRLEEEEIVVGTILADCTQARYRNDLTYRMRLHSDMVVRSIRRKLYQPNLPTEPFDRGAARYGLSQAWLAWDYAMRNRASFGANSFALIALDVILDILERFGDIYTVRQSQEKVEVDVGDLEM</sequence>
<dbReference type="OrthoDB" id="6513042at2759"/>
<proteinExistence type="inferred from homology"/>
<dbReference type="AlphaFoldDB" id="A0A8K0XP28"/>
<name>A0A8K0XP28_9AGAR</name>
<comment type="caution">
    <text evidence="3">The sequence shown here is derived from an EMBL/GenBank/DDBJ whole genome shotgun (WGS) entry which is preliminary data.</text>
</comment>
<dbReference type="GO" id="GO:0031380">
    <property type="term" value="C:nuclear RNA-directed RNA polymerase complex"/>
    <property type="evidence" value="ECO:0007669"/>
    <property type="project" value="TreeGrafter"/>
</dbReference>
<keyword evidence="1" id="KW-0548">Nucleotidyltransferase</keyword>
<keyword evidence="1" id="KW-0694">RNA-binding</keyword>
<dbReference type="GO" id="GO:0030422">
    <property type="term" value="P:siRNA processing"/>
    <property type="evidence" value="ECO:0007669"/>
    <property type="project" value="TreeGrafter"/>
</dbReference>
<evidence type="ECO:0000259" key="2">
    <source>
        <dbReference type="Pfam" id="PF05183"/>
    </source>
</evidence>
<evidence type="ECO:0000313" key="3">
    <source>
        <dbReference type="EMBL" id="KAH8099527.1"/>
    </source>
</evidence>
<dbReference type="InterPro" id="IPR007855">
    <property type="entry name" value="RDRP"/>
</dbReference>
<accession>A0A8K0XP28</accession>
<dbReference type="Pfam" id="PF05183">
    <property type="entry name" value="RdRP"/>
    <property type="match status" value="1"/>
</dbReference>
<evidence type="ECO:0000256" key="1">
    <source>
        <dbReference type="RuleBase" id="RU363098"/>
    </source>
</evidence>
<dbReference type="GO" id="GO:0003968">
    <property type="term" value="F:RNA-directed RNA polymerase activity"/>
    <property type="evidence" value="ECO:0007669"/>
    <property type="project" value="UniProtKB-KW"/>
</dbReference>
<dbReference type="GO" id="GO:0003723">
    <property type="term" value="F:RNA binding"/>
    <property type="evidence" value="ECO:0007669"/>
    <property type="project" value="UniProtKB-KW"/>
</dbReference>
<feature type="domain" description="RDRP core" evidence="2">
    <location>
        <begin position="414"/>
        <end position="1020"/>
    </location>
</feature>
<keyword evidence="1" id="KW-0696">RNA-directed RNA polymerase</keyword>
<keyword evidence="4" id="KW-1185">Reference proteome</keyword>
<reference evidence="3" key="1">
    <citation type="journal article" date="2021" name="New Phytol.">
        <title>Evolutionary innovations through gain and loss of genes in the ectomycorrhizal Boletales.</title>
        <authorList>
            <person name="Wu G."/>
            <person name="Miyauchi S."/>
            <person name="Morin E."/>
            <person name="Kuo A."/>
            <person name="Drula E."/>
            <person name="Varga T."/>
            <person name="Kohler A."/>
            <person name="Feng B."/>
            <person name="Cao Y."/>
            <person name="Lipzen A."/>
            <person name="Daum C."/>
            <person name="Hundley H."/>
            <person name="Pangilinan J."/>
            <person name="Johnson J."/>
            <person name="Barry K."/>
            <person name="LaButti K."/>
            <person name="Ng V."/>
            <person name="Ahrendt S."/>
            <person name="Min B."/>
            <person name="Choi I.G."/>
            <person name="Park H."/>
            <person name="Plett J.M."/>
            <person name="Magnuson J."/>
            <person name="Spatafora J.W."/>
            <person name="Nagy L.G."/>
            <person name="Henrissat B."/>
            <person name="Grigoriev I.V."/>
            <person name="Yang Z.L."/>
            <person name="Xu J."/>
            <person name="Martin F.M."/>
        </authorList>
    </citation>
    <scope>NUCLEOTIDE SEQUENCE</scope>
    <source>
        <strain evidence="3">KKN 215</strain>
    </source>
</reference>
<gene>
    <name evidence="3" type="ORF">BXZ70DRAFT_894537</name>
</gene>
<comment type="similarity">
    <text evidence="1">Belongs to the RdRP family.</text>
</comment>
<dbReference type="EC" id="2.7.7.48" evidence="1"/>
<dbReference type="EMBL" id="JAEVFJ010000019">
    <property type="protein sequence ID" value="KAH8099527.1"/>
    <property type="molecule type" value="Genomic_DNA"/>
</dbReference>
<keyword evidence="1" id="KW-0808">Transferase</keyword>
<dbReference type="PANTHER" id="PTHR23079">
    <property type="entry name" value="RNA-DEPENDENT RNA POLYMERASE"/>
    <property type="match status" value="1"/>
</dbReference>
<dbReference type="PANTHER" id="PTHR23079:SF55">
    <property type="entry name" value="RNA-DIRECTED RNA POLYMERASE"/>
    <property type="match status" value="1"/>
</dbReference>
<protein>
    <recommendedName>
        <fullName evidence="1">RNA-dependent RNA polymerase</fullName>
        <ecNumber evidence="1">2.7.7.48</ecNumber>
    </recommendedName>
</protein>
<dbReference type="InterPro" id="IPR057596">
    <property type="entry name" value="RDRP_core"/>
</dbReference>
<organism evidence="3 4">
    <name type="scientific">Cristinia sonorae</name>
    <dbReference type="NCBI Taxonomy" id="1940300"/>
    <lineage>
        <taxon>Eukaryota</taxon>
        <taxon>Fungi</taxon>
        <taxon>Dikarya</taxon>
        <taxon>Basidiomycota</taxon>
        <taxon>Agaricomycotina</taxon>
        <taxon>Agaricomycetes</taxon>
        <taxon>Agaricomycetidae</taxon>
        <taxon>Agaricales</taxon>
        <taxon>Pleurotineae</taxon>
        <taxon>Stephanosporaceae</taxon>
        <taxon>Cristinia</taxon>
    </lineage>
</organism>
<comment type="catalytic activity">
    <reaction evidence="1">
        <text>RNA(n) + a ribonucleoside 5'-triphosphate = RNA(n+1) + diphosphate</text>
        <dbReference type="Rhea" id="RHEA:21248"/>
        <dbReference type="Rhea" id="RHEA-COMP:14527"/>
        <dbReference type="Rhea" id="RHEA-COMP:17342"/>
        <dbReference type="ChEBI" id="CHEBI:33019"/>
        <dbReference type="ChEBI" id="CHEBI:61557"/>
        <dbReference type="ChEBI" id="CHEBI:140395"/>
        <dbReference type="EC" id="2.7.7.48"/>
    </reaction>
</comment>